<name>A0A5B7SMN4_9FLAO</name>
<dbReference type="EMBL" id="CP040710">
    <property type="protein sequence ID" value="QCW99825.1"/>
    <property type="molecule type" value="Genomic_DNA"/>
</dbReference>
<sequence length="80" mass="9344">MKTMTCKQLGGACDQEFHANSFEEIAEMSKNHGMEMFQKKDEAHLKAMGAMQELMQSPNEMQKWFENKRKEFDALPENKL</sequence>
<dbReference type="Proteomes" id="UP000310017">
    <property type="component" value="Chromosome"/>
</dbReference>
<accession>A0A5B7SMN4</accession>
<gene>
    <name evidence="1" type="ORF">FGM00_06840</name>
</gene>
<proteinExistence type="predicted"/>
<evidence type="ECO:0000313" key="1">
    <source>
        <dbReference type="EMBL" id="QCW99825.1"/>
    </source>
</evidence>
<evidence type="ECO:0000313" key="2">
    <source>
        <dbReference type="Proteomes" id="UP000310017"/>
    </source>
</evidence>
<dbReference type="RefSeq" id="WP_138852177.1">
    <property type="nucleotide sequence ID" value="NZ_CP040710.1"/>
</dbReference>
<organism evidence="1 2">
    <name type="scientific">Aggregatimonas sangjinii</name>
    <dbReference type="NCBI Taxonomy" id="2583587"/>
    <lineage>
        <taxon>Bacteria</taxon>
        <taxon>Pseudomonadati</taxon>
        <taxon>Bacteroidota</taxon>
        <taxon>Flavobacteriia</taxon>
        <taxon>Flavobacteriales</taxon>
        <taxon>Flavobacteriaceae</taxon>
        <taxon>Aggregatimonas</taxon>
    </lineage>
</organism>
<dbReference type="KEGG" id="asag:FGM00_06840"/>
<protein>
    <submittedName>
        <fullName evidence="1">DUF1059 domain-containing protein</fullName>
    </submittedName>
</protein>
<dbReference type="AlphaFoldDB" id="A0A5B7SMN4"/>
<dbReference type="OrthoDB" id="1450972at2"/>
<keyword evidence="2" id="KW-1185">Reference proteome</keyword>
<reference evidence="1 2" key="1">
    <citation type="submission" date="2019-05" db="EMBL/GenBank/DDBJ databases">
        <title>Genome sequencing of F202Z8.</title>
        <authorList>
            <person name="Kwon Y.M."/>
        </authorList>
    </citation>
    <scope>NUCLEOTIDE SEQUENCE [LARGE SCALE GENOMIC DNA]</scope>
    <source>
        <strain evidence="1 2">F202Z8</strain>
    </source>
</reference>